<keyword evidence="9" id="KW-0479">Metal-binding</keyword>
<comment type="subcellular location">
    <subcellularLocation>
        <location evidence="1">Cell membrane</location>
        <topology evidence="1">Multi-pass membrane protein</topology>
    </subcellularLocation>
</comment>
<evidence type="ECO:0000256" key="2">
    <source>
        <dbReference type="ARBA" id="ARBA00004936"/>
    </source>
</evidence>
<evidence type="ECO:0000256" key="6">
    <source>
        <dbReference type="ARBA" id="ARBA00022989"/>
    </source>
</evidence>
<evidence type="ECO:0000256" key="7">
    <source>
        <dbReference type="ARBA" id="ARBA00023136"/>
    </source>
</evidence>
<dbReference type="Gene3D" id="3.40.720.10">
    <property type="entry name" value="Alkaline Phosphatase, subunit A"/>
    <property type="match status" value="1"/>
</dbReference>
<evidence type="ECO:0000256" key="8">
    <source>
        <dbReference type="PIRSR" id="PIRSR005091-1"/>
    </source>
</evidence>
<accession>A0A1I4IRN3</accession>
<keyword evidence="5 11" id="KW-0812">Transmembrane</keyword>
<dbReference type="Pfam" id="PF00884">
    <property type="entry name" value="Sulfatase"/>
    <property type="match status" value="1"/>
</dbReference>
<gene>
    <name evidence="13" type="ORF">SAMN02983006_01504</name>
</gene>
<evidence type="ECO:0000259" key="12">
    <source>
        <dbReference type="Pfam" id="PF00884"/>
    </source>
</evidence>
<keyword evidence="13" id="KW-0808">Transferase</keyword>
<evidence type="ECO:0000256" key="10">
    <source>
        <dbReference type="PIRSR" id="PIRSR005091-3"/>
    </source>
</evidence>
<dbReference type="PIRSF" id="PIRSF005091">
    <property type="entry name" value="Mmb_sulf_HI1246"/>
    <property type="match status" value="1"/>
</dbReference>
<feature type="transmembrane region" description="Helical" evidence="11">
    <location>
        <begin position="164"/>
        <end position="185"/>
    </location>
</feature>
<sequence>MSISKNRLRLTRLANLVFLAFLIKYNYLMLEIFYAPSIPALLLRNLLFIVIYLKFIEPLLIYRKIRQRLFFLLAVFTLFFLSNYWYNSYFGNFIGINDIFSGEGTSQFSMFKVLLLQIIRFRDVFFIFDLVCLAAFGFLDLTQKSFAPISDFISLQNKLNLSNLKVYLLLVFLLLTQFTVGAVQLRSASPVNLYKSGTPYLASVYGISSVYTIEAYSYFHREADKPAPELNDIPYYSSQQQLSGKKTLPAKTNVILIQIESLDAKIIDYKQQNKLVTPFLNSLKKESMYFDNFYAQKVNGSFDADLSVLTSLYPVNRSYVFRDLDLSKFKSLPLLLKKQGYQTLAFHNNNRDYFNRAAAYPDLGFDRFYSKRDFKEDIYPIPEEEGLGINDYDYFNQAAETIKQAAKQEKPFLAYLISLTSHTPFDFYPESAAEDFPEVNNMLVKNYFKSINFTDQALKNFFAKLNQAGILNNTLIVIYADHESEIKTLEYNSSREFTLWKKVKIPYHIPLFIKYPGLEAGISEREGTTTDITPTILDLLGFKELPEQFVGSSLLLADDEPILFLHETPELLYKDQLFIKELAKLTKVGFVKDREQDVNISEHKLAELQEIIDYMRDIFMINEGEIFKEVE</sequence>
<comment type="similarity">
    <text evidence="3">Belongs to the LTA synthase family.</text>
</comment>
<feature type="domain" description="Sulfatase N-terminal" evidence="12">
    <location>
        <begin position="253"/>
        <end position="541"/>
    </location>
</feature>
<organism evidence="13 14">
    <name type="scientific">Halanaerobium salsuginis</name>
    <dbReference type="NCBI Taxonomy" id="29563"/>
    <lineage>
        <taxon>Bacteria</taxon>
        <taxon>Bacillati</taxon>
        <taxon>Bacillota</taxon>
        <taxon>Clostridia</taxon>
        <taxon>Halanaerobiales</taxon>
        <taxon>Halanaerobiaceae</taxon>
        <taxon>Halanaerobium</taxon>
    </lineage>
</organism>
<dbReference type="Gene3D" id="3.30.1120.170">
    <property type="match status" value="1"/>
</dbReference>
<dbReference type="AlphaFoldDB" id="A0A1I4IRN3"/>
<evidence type="ECO:0000256" key="5">
    <source>
        <dbReference type="ARBA" id="ARBA00022692"/>
    </source>
</evidence>
<dbReference type="RefSeq" id="WP_245750847.1">
    <property type="nucleotide sequence ID" value="NZ_FOTI01000018.1"/>
</dbReference>
<keyword evidence="6 11" id="KW-1133">Transmembrane helix</keyword>
<feature type="binding site" evidence="10">
    <location>
        <position position="482"/>
    </location>
    <ligand>
        <name>Mn(2+)</name>
        <dbReference type="ChEBI" id="CHEBI:29035"/>
    </ligand>
</feature>
<keyword evidence="4" id="KW-1003">Cell membrane</keyword>
<feature type="active site" evidence="8">
    <location>
        <position position="301"/>
    </location>
</feature>
<dbReference type="EMBL" id="FOTI01000018">
    <property type="protein sequence ID" value="SFL57029.1"/>
    <property type="molecule type" value="Genomic_DNA"/>
</dbReference>
<feature type="transmembrane region" description="Helical" evidence="11">
    <location>
        <begin position="124"/>
        <end position="143"/>
    </location>
</feature>
<feature type="binding site" evidence="10">
    <location>
        <position position="481"/>
    </location>
    <ligand>
        <name>Mn(2+)</name>
        <dbReference type="ChEBI" id="CHEBI:29035"/>
    </ligand>
</feature>
<dbReference type="InterPro" id="IPR017850">
    <property type="entry name" value="Alkaline_phosphatase_core_sf"/>
</dbReference>
<evidence type="ECO:0000256" key="9">
    <source>
        <dbReference type="PIRSR" id="PIRSR005091-2"/>
    </source>
</evidence>
<proteinExistence type="inferred from homology"/>
<feature type="binding site" evidence="10">
    <location>
        <position position="260"/>
    </location>
    <ligand>
        <name>Mn(2+)</name>
        <dbReference type="ChEBI" id="CHEBI:29035"/>
    </ligand>
</feature>
<dbReference type="Proteomes" id="UP000199006">
    <property type="component" value="Unassembled WGS sequence"/>
</dbReference>
<comment type="pathway">
    <text evidence="2">Cell wall biogenesis; lipoteichoic acid biosynthesis.</text>
</comment>
<dbReference type="GO" id="GO:0016740">
    <property type="term" value="F:transferase activity"/>
    <property type="evidence" value="ECO:0007669"/>
    <property type="project" value="UniProtKB-KW"/>
</dbReference>
<dbReference type="InterPro" id="IPR000917">
    <property type="entry name" value="Sulfatase_N"/>
</dbReference>
<dbReference type="InterPro" id="IPR050448">
    <property type="entry name" value="OpgB/LTA_synthase_biosynth"/>
</dbReference>
<keyword evidence="7 11" id="KW-0472">Membrane</keyword>
<feature type="binding site" evidence="9">
    <location>
        <position position="422"/>
    </location>
    <ligand>
        <name>substrate</name>
    </ligand>
</feature>
<dbReference type="STRING" id="29563.SAMN02983006_01504"/>
<evidence type="ECO:0000313" key="13">
    <source>
        <dbReference type="EMBL" id="SFL57029.1"/>
    </source>
</evidence>
<reference evidence="13 14" key="1">
    <citation type="submission" date="2016-10" db="EMBL/GenBank/DDBJ databases">
        <authorList>
            <person name="de Groot N.N."/>
        </authorList>
    </citation>
    <scope>NUCLEOTIDE SEQUENCE [LARGE SCALE GENOMIC DNA]</scope>
    <source>
        <strain evidence="13 14">ATCC 51327</strain>
    </source>
</reference>
<dbReference type="InterPro" id="IPR012160">
    <property type="entry name" value="LtaS-like"/>
</dbReference>
<feature type="transmembrane region" description="Helical" evidence="11">
    <location>
        <begin position="12"/>
        <end position="35"/>
    </location>
</feature>
<keyword evidence="9" id="KW-0464">Manganese</keyword>
<dbReference type="PANTHER" id="PTHR47371:SF3">
    <property type="entry name" value="PHOSPHOGLYCEROL TRANSFERASE I"/>
    <property type="match status" value="1"/>
</dbReference>
<dbReference type="PANTHER" id="PTHR47371">
    <property type="entry name" value="LIPOTEICHOIC ACID SYNTHASE"/>
    <property type="match status" value="1"/>
</dbReference>
<evidence type="ECO:0000256" key="11">
    <source>
        <dbReference type="SAM" id="Phobius"/>
    </source>
</evidence>
<evidence type="ECO:0000256" key="4">
    <source>
        <dbReference type="ARBA" id="ARBA00022475"/>
    </source>
</evidence>
<dbReference type="SUPFAM" id="SSF53649">
    <property type="entry name" value="Alkaline phosphatase-like"/>
    <property type="match status" value="1"/>
</dbReference>
<feature type="transmembrane region" description="Helical" evidence="11">
    <location>
        <begin position="69"/>
        <end position="86"/>
    </location>
</feature>
<evidence type="ECO:0000256" key="1">
    <source>
        <dbReference type="ARBA" id="ARBA00004651"/>
    </source>
</evidence>
<feature type="transmembrane region" description="Helical" evidence="11">
    <location>
        <begin position="41"/>
        <end position="62"/>
    </location>
</feature>
<evidence type="ECO:0000256" key="3">
    <source>
        <dbReference type="ARBA" id="ARBA00009983"/>
    </source>
</evidence>
<name>A0A1I4IRN3_9FIRM</name>
<dbReference type="GO" id="GO:0046872">
    <property type="term" value="F:metal ion binding"/>
    <property type="evidence" value="ECO:0007669"/>
    <property type="project" value="UniProtKB-KW"/>
</dbReference>
<dbReference type="GO" id="GO:0005886">
    <property type="term" value="C:plasma membrane"/>
    <property type="evidence" value="ECO:0007669"/>
    <property type="project" value="UniProtKB-SubCell"/>
</dbReference>
<evidence type="ECO:0000313" key="14">
    <source>
        <dbReference type="Proteomes" id="UP000199006"/>
    </source>
</evidence>
<dbReference type="CDD" id="cd16015">
    <property type="entry name" value="LTA_synthase"/>
    <property type="match status" value="1"/>
</dbReference>
<protein>
    <submittedName>
        <fullName evidence="13">Phosphoglycerol transferase MdoB</fullName>
    </submittedName>
</protein>
<keyword evidence="14" id="KW-1185">Reference proteome</keyword>